<sequence length="59" mass="6803">MKNYQRNLEECCFSQDCCRTRDAHWHLVYWITDITGNVVSEWDTGGGRGGRGQGAFVYN</sequence>
<protein>
    <submittedName>
        <fullName evidence="1">Uncharacterized protein</fullName>
    </submittedName>
</protein>
<proteinExistence type="predicted"/>
<accession>A0A5B7FLQ3</accession>
<comment type="caution">
    <text evidence="1">The sequence shown here is derived from an EMBL/GenBank/DDBJ whole genome shotgun (WGS) entry which is preliminary data.</text>
</comment>
<reference evidence="1 2" key="1">
    <citation type="submission" date="2019-05" db="EMBL/GenBank/DDBJ databases">
        <title>Another draft genome of Portunus trituberculatus and its Hox gene families provides insights of decapod evolution.</title>
        <authorList>
            <person name="Jeong J.-H."/>
            <person name="Song I."/>
            <person name="Kim S."/>
            <person name="Choi T."/>
            <person name="Kim D."/>
            <person name="Ryu S."/>
            <person name="Kim W."/>
        </authorList>
    </citation>
    <scope>NUCLEOTIDE SEQUENCE [LARGE SCALE GENOMIC DNA]</scope>
    <source>
        <tissue evidence="1">Muscle</tissue>
    </source>
</reference>
<keyword evidence="2" id="KW-1185">Reference proteome</keyword>
<evidence type="ECO:0000313" key="2">
    <source>
        <dbReference type="Proteomes" id="UP000324222"/>
    </source>
</evidence>
<dbReference type="EMBL" id="VSRR010007731">
    <property type="protein sequence ID" value="MPC47432.1"/>
    <property type="molecule type" value="Genomic_DNA"/>
</dbReference>
<evidence type="ECO:0000313" key="1">
    <source>
        <dbReference type="EMBL" id="MPC47432.1"/>
    </source>
</evidence>
<organism evidence="1 2">
    <name type="scientific">Portunus trituberculatus</name>
    <name type="common">Swimming crab</name>
    <name type="synonym">Neptunus trituberculatus</name>
    <dbReference type="NCBI Taxonomy" id="210409"/>
    <lineage>
        <taxon>Eukaryota</taxon>
        <taxon>Metazoa</taxon>
        <taxon>Ecdysozoa</taxon>
        <taxon>Arthropoda</taxon>
        <taxon>Crustacea</taxon>
        <taxon>Multicrustacea</taxon>
        <taxon>Malacostraca</taxon>
        <taxon>Eumalacostraca</taxon>
        <taxon>Eucarida</taxon>
        <taxon>Decapoda</taxon>
        <taxon>Pleocyemata</taxon>
        <taxon>Brachyura</taxon>
        <taxon>Eubrachyura</taxon>
        <taxon>Portunoidea</taxon>
        <taxon>Portunidae</taxon>
        <taxon>Portuninae</taxon>
        <taxon>Portunus</taxon>
    </lineage>
</organism>
<name>A0A5B7FLQ3_PORTR</name>
<gene>
    <name evidence="1" type="ORF">E2C01_041177</name>
</gene>
<dbReference type="Proteomes" id="UP000324222">
    <property type="component" value="Unassembled WGS sequence"/>
</dbReference>
<dbReference type="AlphaFoldDB" id="A0A5B7FLQ3"/>